<feature type="transmembrane region" description="Helical" evidence="5">
    <location>
        <begin position="201"/>
        <end position="222"/>
    </location>
</feature>
<evidence type="ECO:0000256" key="5">
    <source>
        <dbReference type="SAM" id="Phobius"/>
    </source>
</evidence>
<dbReference type="NCBIfam" id="TIGR00659">
    <property type="entry name" value="CidB/LrgB family autolysis modulator"/>
    <property type="match status" value="1"/>
</dbReference>
<feature type="transmembrane region" description="Helical" evidence="5">
    <location>
        <begin position="85"/>
        <end position="108"/>
    </location>
</feature>
<comment type="caution">
    <text evidence="6">The sequence shown here is derived from an EMBL/GenBank/DDBJ whole genome shotgun (WGS) entry which is preliminary data.</text>
</comment>
<evidence type="ECO:0000256" key="4">
    <source>
        <dbReference type="ARBA" id="ARBA00023136"/>
    </source>
</evidence>
<comment type="subcellular location">
    <subcellularLocation>
        <location evidence="1">Membrane</location>
        <topology evidence="1">Multi-pass membrane protein</topology>
    </subcellularLocation>
</comment>
<sequence>MIWLFATFAIFYTARWFAMKWRHPLNNPLLITVAILITLLVTLGVPYSEYYRYNTYVNALLQPAVVAFAYPLYEQMHQIRARWKLILGMCLLGTIVAMLTGGVIALSMGADPTLAASILPKSVTTPIAMAVSEQIQGEPAIAAVMVIIAGFFGMILGYPLFSLLRIADPLARGLTMGTMSHALGTSKAAEVSYEEGAFSSLALVICGVITSLLAPIMFPLLMTIF</sequence>
<gene>
    <name evidence="6" type="primary">yohK</name>
    <name evidence="6" type="ORF">VST7929_01025</name>
</gene>
<keyword evidence="7" id="KW-1185">Reference proteome</keyword>
<accession>A0ABN8DS54</accession>
<feature type="transmembrane region" description="Helical" evidence="5">
    <location>
        <begin position="29"/>
        <end position="47"/>
    </location>
</feature>
<keyword evidence="3 5" id="KW-1133">Transmembrane helix</keyword>
<feature type="transmembrane region" description="Helical" evidence="5">
    <location>
        <begin position="139"/>
        <end position="161"/>
    </location>
</feature>
<keyword evidence="2 5" id="KW-0812">Transmembrane</keyword>
<evidence type="ECO:0000256" key="3">
    <source>
        <dbReference type="ARBA" id="ARBA00022989"/>
    </source>
</evidence>
<keyword evidence="4 5" id="KW-0472">Membrane</keyword>
<evidence type="ECO:0000256" key="1">
    <source>
        <dbReference type="ARBA" id="ARBA00004141"/>
    </source>
</evidence>
<dbReference type="InterPro" id="IPR005261">
    <property type="entry name" value="YohK-like"/>
</dbReference>
<organism evidence="6 7">
    <name type="scientific">Vibrio stylophorae</name>
    <dbReference type="NCBI Taxonomy" id="659351"/>
    <lineage>
        <taxon>Bacteria</taxon>
        <taxon>Pseudomonadati</taxon>
        <taxon>Pseudomonadota</taxon>
        <taxon>Gammaproteobacteria</taxon>
        <taxon>Vibrionales</taxon>
        <taxon>Vibrionaceae</taxon>
        <taxon>Vibrio</taxon>
    </lineage>
</organism>
<reference evidence="6" key="1">
    <citation type="submission" date="2021-11" db="EMBL/GenBank/DDBJ databases">
        <authorList>
            <person name="Rodrigo-Torres L."/>
            <person name="Arahal R. D."/>
            <person name="Lucena T."/>
        </authorList>
    </citation>
    <scope>NUCLEOTIDE SEQUENCE</scope>
    <source>
        <strain evidence="6">CECT 7929</strain>
    </source>
</reference>
<name>A0ABN8DS54_9VIBR</name>
<dbReference type="EMBL" id="CAKLDI010000001">
    <property type="protein sequence ID" value="CAH0533163.1"/>
    <property type="molecule type" value="Genomic_DNA"/>
</dbReference>
<protein>
    <submittedName>
        <fullName evidence="6">Inner membrane protein YohK</fullName>
    </submittedName>
</protein>
<evidence type="ECO:0000256" key="2">
    <source>
        <dbReference type="ARBA" id="ARBA00022692"/>
    </source>
</evidence>
<evidence type="ECO:0000313" key="7">
    <source>
        <dbReference type="Proteomes" id="UP000838672"/>
    </source>
</evidence>
<proteinExistence type="predicted"/>
<dbReference type="PANTHER" id="PTHR30249">
    <property type="entry name" value="PUTATIVE SEROTONIN TRANSPORTER"/>
    <property type="match status" value="1"/>
</dbReference>
<dbReference type="RefSeq" id="WP_237465428.1">
    <property type="nucleotide sequence ID" value="NZ_CAKLDI010000001.1"/>
</dbReference>
<evidence type="ECO:0000313" key="6">
    <source>
        <dbReference type="EMBL" id="CAH0533163.1"/>
    </source>
</evidence>
<dbReference type="Pfam" id="PF04172">
    <property type="entry name" value="LrgB"/>
    <property type="match status" value="1"/>
</dbReference>
<dbReference type="InterPro" id="IPR007300">
    <property type="entry name" value="CidB/LrgB"/>
</dbReference>
<dbReference type="NCBIfam" id="NF007983">
    <property type="entry name" value="PRK10711.1"/>
    <property type="match status" value="1"/>
</dbReference>
<dbReference type="PANTHER" id="PTHR30249:SF0">
    <property type="entry name" value="PLASTIDAL GLYCOLATE_GLYCERATE TRANSLOCATOR 1, CHLOROPLASTIC"/>
    <property type="match status" value="1"/>
</dbReference>
<dbReference type="Proteomes" id="UP000838672">
    <property type="component" value="Unassembled WGS sequence"/>
</dbReference>